<feature type="domain" description="AB hydrolase-1" evidence="1">
    <location>
        <begin position="35"/>
        <end position="138"/>
    </location>
</feature>
<dbReference type="PRINTS" id="PR00412">
    <property type="entry name" value="EPOXHYDRLASE"/>
</dbReference>
<dbReference type="SUPFAM" id="SSF53474">
    <property type="entry name" value="alpha/beta-Hydrolases"/>
    <property type="match status" value="1"/>
</dbReference>
<protein>
    <submittedName>
        <fullName evidence="2">Alpha/beta hydrolase</fullName>
    </submittedName>
</protein>
<sequence>MQRVELLTQIKAQQQMLQLPDLQLAYLEWNRGQEPLLLLHGMADHSLVWVQLGEFLQDDYHILAPDLRGHGNSSKPLSGYRCADIIADLEALMAHRGWSSAHVVAHSWSAKVAAVWAKQHPSAIRSLVLVDPFFINPIPRWLKPSFPLLYRVLPFLKMLGPFETYEQAKQQAMQLKQYNGWSDWQQAVFATSVEQKPDGRWGSKFVVQARDEIFEDVMEVAGLTTAITIPTLFIQPEQGLNRMAWQLKPYRTYLQNLQLTQVAGNHWCFLVEPIAFNQAVATFLESQRQDFV</sequence>
<dbReference type="InterPro" id="IPR029058">
    <property type="entry name" value="AB_hydrolase_fold"/>
</dbReference>
<evidence type="ECO:0000313" key="3">
    <source>
        <dbReference type="Proteomes" id="UP000707356"/>
    </source>
</evidence>
<dbReference type="InterPro" id="IPR000073">
    <property type="entry name" value="AB_hydrolase_1"/>
</dbReference>
<proteinExistence type="predicted"/>
<gene>
    <name evidence="2" type="ORF">KME07_23200</name>
</gene>
<dbReference type="Proteomes" id="UP000707356">
    <property type="component" value="Unassembled WGS sequence"/>
</dbReference>
<dbReference type="AlphaFoldDB" id="A0A951U729"/>
<dbReference type="Pfam" id="PF00561">
    <property type="entry name" value="Abhydrolase_1"/>
    <property type="match status" value="1"/>
</dbReference>
<dbReference type="PANTHER" id="PTHR43798">
    <property type="entry name" value="MONOACYLGLYCEROL LIPASE"/>
    <property type="match status" value="1"/>
</dbReference>
<keyword evidence="2" id="KW-0378">Hydrolase</keyword>
<dbReference type="PANTHER" id="PTHR43798:SF33">
    <property type="entry name" value="HYDROLASE, PUTATIVE (AFU_ORTHOLOGUE AFUA_2G14860)-RELATED"/>
    <property type="match status" value="1"/>
</dbReference>
<dbReference type="Gene3D" id="3.40.50.1820">
    <property type="entry name" value="alpha/beta hydrolase"/>
    <property type="match status" value="1"/>
</dbReference>
<reference evidence="2" key="2">
    <citation type="journal article" date="2022" name="Microbiol. Resour. Announc.">
        <title>Metagenome Sequencing to Explore Phylogenomics of Terrestrial Cyanobacteria.</title>
        <authorList>
            <person name="Ward R.D."/>
            <person name="Stajich J.E."/>
            <person name="Johansen J.R."/>
            <person name="Huntemann M."/>
            <person name="Clum A."/>
            <person name="Foster B."/>
            <person name="Foster B."/>
            <person name="Roux S."/>
            <person name="Palaniappan K."/>
            <person name="Varghese N."/>
            <person name="Mukherjee S."/>
            <person name="Reddy T.B.K."/>
            <person name="Daum C."/>
            <person name="Copeland A."/>
            <person name="Chen I.A."/>
            <person name="Ivanova N.N."/>
            <person name="Kyrpides N.C."/>
            <person name="Shapiro N."/>
            <person name="Eloe-Fadrosh E.A."/>
            <person name="Pietrasiak N."/>
        </authorList>
    </citation>
    <scope>NUCLEOTIDE SEQUENCE</scope>
    <source>
        <strain evidence="2">GSE-TBD4-15B</strain>
    </source>
</reference>
<name>A0A951U729_9CYAN</name>
<accession>A0A951U729</accession>
<evidence type="ECO:0000259" key="1">
    <source>
        <dbReference type="Pfam" id="PF00561"/>
    </source>
</evidence>
<dbReference type="EMBL" id="JAHHHV010000087">
    <property type="protein sequence ID" value="MBW4468345.1"/>
    <property type="molecule type" value="Genomic_DNA"/>
</dbReference>
<dbReference type="InterPro" id="IPR050266">
    <property type="entry name" value="AB_hydrolase_sf"/>
</dbReference>
<dbReference type="GO" id="GO:0047372">
    <property type="term" value="F:monoacylglycerol lipase activity"/>
    <property type="evidence" value="ECO:0007669"/>
    <property type="project" value="TreeGrafter"/>
</dbReference>
<reference evidence="2" key="1">
    <citation type="submission" date="2021-05" db="EMBL/GenBank/DDBJ databases">
        <authorList>
            <person name="Pietrasiak N."/>
            <person name="Ward R."/>
            <person name="Stajich J.E."/>
            <person name="Kurbessoian T."/>
        </authorList>
    </citation>
    <scope>NUCLEOTIDE SEQUENCE</scope>
    <source>
        <strain evidence="2">GSE-TBD4-15B</strain>
    </source>
</reference>
<evidence type="ECO:0000313" key="2">
    <source>
        <dbReference type="EMBL" id="MBW4468345.1"/>
    </source>
</evidence>
<dbReference type="GO" id="GO:0046464">
    <property type="term" value="P:acylglycerol catabolic process"/>
    <property type="evidence" value="ECO:0007669"/>
    <property type="project" value="TreeGrafter"/>
</dbReference>
<dbReference type="InterPro" id="IPR000639">
    <property type="entry name" value="Epox_hydrolase-like"/>
</dbReference>
<dbReference type="GO" id="GO:0016020">
    <property type="term" value="C:membrane"/>
    <property type="evidence" value="ECO:0007669"/>
    <property type="project" value="TreeGrafter"/>
</dbReference>
<organism evidence="2 3">
    <name type="scientific">Pegethrix bostrychoides GSE-TBD4-15B</name>
    <dbReference type="NCBI Taxonomy" id="2839662"/>
    <lineage>
        <taxon>Bacteria</taxon>
        <taxon>Bacillati</taxon>
        <taxon>Cyanobacteriota</taxon>
        <taxon>Cyanophyceae</taxon>
        <taxon>Oculatellales</taxon>
        <taxon>Oculatellaceae</taxon>
        <taxon>Pegethrix</taxon>
    </lineage>
</organism>
<comment type="caution">
    <text evidence="2">The sequence shown here is derived from an EMBL/GenBank/DDBJ whole genome shotgun (WGS) entry which is preliminary data.</text>
</comment>